<evidence type="ECO:0000256" key="3">
    <source>
        <dbReference type="ARBA" id="ARBA00022729"/>
    </source>
</evidence>
<evidence type="ECO:0000313" key="8">
    <source>
        <dbReference type="EMBL" id="KIK02593.1"/>
    </source>
</evidence>
<evidence type="ECO:0000313" key="9">
    <source>
        <dbReference type="Proteomes" id="UP000054477"/>
    </source>
</evidence>
<keyword evidence="5" id="KW-0472">Membrane</keyword>
<reference evidence="9" key="2">
    <citation type="submission" date="2015-01" db="EMBL/GenBank/DDBJ databases">
        <title>Evolutionary Origins and Diversification of the Mycorrhizal Mutualists.</title>
        <authorList>
            <consortium name="DOE Joint Genome Institute"/>
            <consortium name="Mycorrhizal Genomics Consortium"/>
            <person name="Kohler A."/>
            <person name="Kuo A."/>
            <person name="Nagy L.G."/>
            <person name="Floudas D."/>
            <person name="Copeland A."/>
            <person name="Barry K.W."/>
            <person name="Cichocki N."/>
            <person name="Veneault-Fourrey C."/>
            <person name="LaButti K."/>
            <person name="Lindquist E.A."/>
            <person name="Lipzen A."/>
            <person name="Lundell T."/>
            <person name="Morin E."/>
            <person name="Murat C."/>
            <person name="Riley R."/>
            <person name="Ohm R."/>
            <person name="Sun H."/>
            <person name="Tunlid A."/>
            <person name="Henrissat B."/>
            <person name="Grigoriev I.V."/>
            <person name="Hibbett D.S."/>
            <person name="Martin F."/>
        </authorList>
    </citation>
    <scope>NUCLEOTIDE SEQUENCE [LARGE SCALE GENOMIC DNA]</scope>
    <source>
        <strain evidence="9">LaAM-08-1</strain>
    </source>
</reference>
<protein>
    <recommendedName>
        <fullName evidence="7">WSC domain-containing protein</fullName>
    </recommendedName>
</protein>
<evidence type="ECO:0000259" key="7">
    <source>
        <dbReference type="PROSITE" id="PS51212"/>
    </source>
</evidence>
<organism evidence="8 9">
    <name type="scientific">Laccaria amethystina LaAM-08-1</name>
    <dbReference type="NCBI Taxonomy" id="1095629"/>
    <lineage>
        <taxon>Eukaryota</taxon>
        <taxon>Fungi</taxon>
        <taxon>Dikarya</taxon>
        <taxon>Basidiomycota</taxon>
        <taxon>Agaricomycotina</taxon>
        <taxon>Agaricomycetes</taxon>
        <taxon>Agaricomycetidae</taxon>
        <taxon>Agaricales</taxon>
        <taxon>Agaricineae</taxon>
        <taxon>Hydnangiaceae</taxon>
        <taxon>Laccaria</taxon>
    </lineage>
</organism>
<feature type="domain" description="WSC" evidence="7">
    <location>
        <begin position="84"/>
        <end position="176"/>
    </location>
</feature>
<sequence length="243" mass="25859">MTIAACNAYCAAGGYSYSGLDVFFNWRPNVDCDYTTQATATAVGASECSYPCAGDSGSLCGGQNRVYIYYNGAPPPTNKPVFGSWTYRGCFTDNRVMRSLHKKIDIPGGVTVEKCASECKANNYGISGTEYGIECWCGVFLEGGAKAQDGDCGMTCQADATEFCGAADRLTIYQDTQAALVDSHHCLQTTRSNFKLVAIGKQLGSKTTPVKVIDVNSVPHVGYSILSVRQGCSDDPSTILISS</sequence>
<dbReference type="InterPro" id="IPR051836">
    <property type="entry name" value="Kremen_rcpt"/>
</dbReference>
<reference evidence="8 9" key="1">
    <citation type="submission" date="2014-04" db="EMBL/GenBank/DDBJ databases">
        <authorList>
            <consortium name="DOE Joint Genome Institute"/>
            <person name="Kuo A."/>
            <person name="Kohler A."/>
            <person name="Nagy L.G."/>
            <person name="Floudas D."/>
            <person name="Copeland A."/>
            <person name="Barry K.W."/>
            <person name="Cichocki N."/>
            <person name="Veneault-Fourrey C."/>
            <person name="LaButti K."/>
            <person name="Lindquist E.A."/>
            <person name="Lipzen A."/>
            <person name="Lundell T."/>
            <person name="Morin E."/>
            <person name="Murat C."/>
            <person name="Sun H."/>
            <person name="Tunlid A."/>
            <person name="Henrissat B."/>
            <person name="Grigoriev I.V."/>
            <person name="Hibbett D.S."/>
            <person name="Martin F."/>
            <person name="Nordberg H.P."/>
            <person name="Cantor M.N."/>
            <person name="Hua S.X."/>
        </authorList>
    </citation>
    <scope>NUCLEOTIDE SEQUENCE [LARGE SCALE GENOMIC DNA]</scope>
    <source>
        <strain evidence="8 9">LaAM-08-1</strain>
    </source>
</reference>
<dbReference type="InterPro" id="IPR002889">
    <property type="entry name" value="WSC_carb-bd"/>
</dbReference>
<dbReference type="PANTHER" id="PTHR24269">
    <property type="entry name" value="KREMEN PROTEIN"/>
    <property type="match status" value="1"/>
</dbReference>
<dbReference type="OrthoDB" id="5985073at2759"/>
<comment type="subcellular location">
    <subcellularLocation>
        <location evidence="1">Membrane</location>
        <topology evidence="1">Single-pass membrane protein</topology>
    </subcellularLocation>
</comment>
<proteinExistence type="predicted"/>
<keyword evidence="9" id="KW-1185">Reference proteome</keyword>
<dbReference type="PANTHER" id="PTHR24269:SF16">
    <property type="entry name" value="PROTEIN SLG1"/>
    <property type="match status" value="1"/>
</dbReference>
<feature type="domain" description="WSC" evidence="7">
    <location>
        <begin position="1"/>
        <end position="72"/>
    </location>
</feature>
<evidence type="ECO:0000256" key="2">
    <source>
        <dbReference type="ARBA" id="ARBA00022692"/>
    </source>
</evidence>
<dbReference type="GO" id="GO:0005886">
    <property type="term" value="C:plasma membrane"/>
    <property type="evidence" value="ECO:0007669"/>
    <property type="project" value="TreeGrafter"/>
</dbReference>
<dbReference type="Pfam" id="PF01822">
    <property type="entry name" value="WSC"/>
    <property type="match status" value="1"/>
</dbReference>
<keyword evidence="2" id="KW-0812">Transmembrane</keyword>
<dbReference type="AlphaFoldDB" id="A0A0C9Y3A4"/>
<accession>A0A0C9Y3A4</accession>
<evidence type="ECO:0000256" key="1">
    <source>
        <dbReference type="ARBA" id="ARBA00004167"/>
    </source>
</evidence>
<dbReference type="PROSITE" id="PS51212">
    <property type="entry name" value="WSC"/>
    <property type="match status" value="2"/>
</dbReference>
<dbReference type="STRING" id="1095629.A0A0C9Y3A4"/>
<dbReference type="HOGENOM" id="CLU_063916_1_0_1"/>
<evidence type="ECO:0000256" key="4">
    <source>
        <dbReference type="ARBA" id="ARBA00022989"/>
    </source>
</evidence>
<dbReference type="EMBL" id="KN838590">
    <property type="protein sequence ID" value="KIK02593.1"/>
    <property type="molecule type" value="Genomic_DNA"/>
</dbReference>
<keyword evidence="4" id="KW-1133">Transmembrane helix</keyword>
<keyword evidence="3" id="KW-0732">Signal</keyword>
<gene>
    <name evidence="8" type="ORF">K443DRAFT_96546</name>
</gene>
<evidence type="ECO:0000256" key="6">
    <source>
        <dbReference type="ARBA" id="ARBA00023180"/>
    </source>
</evidence>
<name>A0A0C9Y3A4_9AGAR</name>
<dbReference type="Proteomes" id="UP000054477">
    <property type="component" value="Unassembled WGS sequence"/>
</dbReference>
<evidence type="ECO:0000256" key="5">
    <source>
        <dbReference type="ARBA" id="ARBA00023136"/>
    </source>
</evidence>
<keyword evidence="6" id="KW-0325">Glycoprotein</keyword>
<dbReference type="SMART" id="SM00321">
    <property type="entry name" value="WSC"/>
    <property type="match status" value="1"/>
</dbReference>